<sequence>MNSELKPLGVRRKLLSDTTSFLCSSGTGCRKNRALQVFKSSAPTSLDSGRIFPIPFSNQVVPRTFPISLEPEFWSKDLRPFRSLWFFQGAWLVRGGLGCVERNETQLYHDIGGIRSSETRSRFVKCQATPPASYLQAPNLLYVSSLTPTWKLENQHVPPQTNSHQNRRDDPSHHLMTLQCFKASQPIHNFNAALEWGEGQSMNPSKLILDYLYACTIIELWGCGSFKAFLEGYKAQNTVQGEHEEQKTTEKAAEKTKRARDVERRKRAEAREETDICDVMNPQALWNFRRMANPALAPTFDEEQLKRQEIMRAEKMDKVREWQQSLAGL</sequence>
<evidence type="ECO:0000256" key="1">
    <source>
        <dbReference type="SAM" id="MobiDB-lite"/>
    </source>
</evidence>
<dbReference type="Proteomes" id="UP000772434">
    <property type="component" value="Unassembled WGS sequence"/>
</dbReference>
<feature type="compositionally biased region" description="Basic and acidic residues" evidence="1">
    <location>
        <begin position="241"/>
        <end position="271"/>
    </location>
</feature>
<feature type="region of interest" description="Disordered" evidence="1">
    <location>
        <begin position="239"/>
        <end position="271"/>
    </location>
</feature>
<dbReference type="EMBL" id="JADNRY010000097">
    <property type="protein sequence ID" value="KAF9065864.1"/>
    <property type="molecule type" value="Genomic_DNA"/>
</dbReference>
<evidence type="ECO:0000313" key="3">
    <source>
        <dbReference type="Proteomes" id="UP000772434"/>
    </source>
</evidence>
<proteinExistence type="predicted"/>
<comment type="caution">
    <text evidence="2">The sequence shown here is derived from an EMBL/GenBank/DDBJ whole genome shotgun (WGS) entry which is preliminary data.</text>
</comment>
<accession>A0A9P5PHN7</accession>
<keyword evidence="3" id="KW-1185">Reference proteome</keyword>
<reference evidence="2" key="1">
    <citation type="submission" date="2020-11" db="EMBL/GenBank/DDBJ databases">
        <authorList>
            <consortium name="DOE Joint Genome Institute"/>
            <person name="Ahrendt S."/>
            <person name="Riley R."/>
            <person name="Andreopoulos W."/>
            <person name="Labutti K."/>
            <person name="Pangilinan J."/>
            <person name="Ruiz-Duenas F.J."/>
            <person name="Barrasa J.M."/>
            <person name="Sanchez-Garcia M."/>
            <person name="Camarero S."/>
            <person name="Miyauchi S."/>
            <person name="Serrano A."/>
            <person name="Linde D."/>
            <person name="Babiker R."/>
            <person name="Drula E."/>
            <person name="Ayuso-Fernandez I."/>
            <person name="Pacheco R."/>
            <person name="Padilla G."/>
            <person name="Ferreira P."/>
            <person name="Barriuso J."/>
            <person name="Kellner H."/>
            <person name="Castanera R."/>
            <person name="Alfaro M."/>
            <person name="Ramirez L."/>
            <person name="Pisabarro A.G."/>
            <person name="Kuo A."/>
            <person name="Tritt A."/>
            <person name="Lipzen A."/>
            <person name="He G."/>
            <person name="Yan M."/>
            <person name="Ng V."/>
            <person name="Cullen D."/>
            <person name="Martin F."/>
            <person name="Rosso M.-N."/>
            <person name="Henrissat B."/>
            <person name="Hibbett D."/>
            <person name="Martinez A.T."/>
            <person name="Grigoriev I.V."/>
        </authorList>
    </citation>
    <scope>NUCLEOTIDE SEQUENCE</scope>
    <source>
        <strain evidence="2">AH 40177</strain>
    </source>
</reference>
<name>A0A9P5PHN7_9AGAR</name>
<organism evidence="2 3">
    <name type="scientific">Rhodocollybia butyracea</name>
    <dbReference type="NCBI Taxonomy" id="206335"/>
    <lineage>
        <taxon>Eukaryota</taxon>
        <taxon>Fungi</taxon>
        <taxon>Dikarya</taxon>
        <taxon>Basidiomycota</taxon>
        <taxon>Agaricomycotina</taxon>
        <taxon>Agaricomycetes</taxon>
        <taxon>Agaricomycetidae</taxon>
        <taxon>Agaricales</taxon>
        <taxon>Marasmiineae</taxon>
        <taxon>Omphalotaceae</taxon>
        <taxon>Rhodocollybia</taxon>
    </lineage>
</organism>
<dbReference type="PROSITE" id="PS51257">
    <property type="entry name" value="PROKAR_LIPOPROTEIN"/>
    <property type="match status" value="1"/>
</dbReference>
<evidence type="ECO:0000313" key="2">
    <source>
        <dbReference type="EMBL" id="KAF9065864.1"/>
    </source>
</evidence>
<dbReference type="AlphaFoldDB" id="A0A9P5PHN7"/>
<protein>
    <submittedName>
        <fullName evidence="2">Uncharacterized protein</fullName>
    </submittedName>
</protein>
<gene>
    <name evidence="2" type="ORF">BDP27DRAFT_1450041</name>
</gene>